<dbReference type="GO" id="GO:0015658">
    <property type="term" value="F:branched-chain amino acid transmembrane transporter activity"/>
    <property type="evidence" value="ECO:0007669"/>
    <property type="project" value="TreeGrafter"/>
</dbReference>
<comment type="similarity">
    <text evidence="1">Belongs to the ABC transporter superfamily.</text>
</comment>
<evidence type="ECO:0000256" key="1">
    <source>
        <dbReference type="ARBA" id="ARBA00005417"/>
    </source>
</evidence>
<dbReference type="InterPro" id="IPR003593">
    <property type="entry name" value="AAA+_ATPase"/>
</dbReference>
<keyword evidence="3" id="KW-0547">Nucleotide-binding</keyword>
<evidence type="ECO:0000256" key="3">
    <source>
        <dbReference type="ARBA" id="ARBA00022741"/>
    </source>
</evidence>
<dbReference type="EMBL" id="CP038437">
    <property type="protein sequence ID" value="QEM81597.1"/>
    <property type="molecule type" value="Genomic_DNA"/>
</dbReference>
<dbReference type="SUPFAM" id="SSF52540">
    <property type="entry name" value="P-loop containing nucleoside triphosphate hydrolases"/>
    <property type="match status" value="1"/>
</dbReference>
<reference evidence="7" key="1">
    <citation type="submission" date="2021-02" db="EMBL/GenBank/DDBJ databases">
        <title>Strain Y2R2, a novel species of the genus Halomonas.</title>
        <authorList>
            <person name="Huang H."/>
        </authorList>
    </citation>
    <scope>NUCLEOTIDE SEQUENCE</scope>
    <source>
        <strain evidence="7">Y2R2</strain>
    </source>
</reference>
<proteinExistence type="inferred from homology"/>
<dbReference type="GO" id="GO:0005524">
    <property type="term" value="F:ATP binding"/>
    <property type="evidence" value="ECO:0007669"/>
    <property type="project" value="UniProtKB-KW"/>
</dbReference>
<dbReference type="GO" id="GO:0015807">
    <property type="term" value="P:L-amino acid transport"/>
    <property type="evidence" value="ECO:0007669"/>
    <property type="project" value="TreeGrafter"/>
</dbReference>
<dbReference type="PANTHER" id="PTHR43820:SF5">
    <property type="entry name" value="HIGH-AFFINITY BRANCHED-CHAIN AMINO ACID TRANSPORT ATP-BINDING PROTEIN"/>
    <property type="match status" value="1"/>
</dbReference>
<dbReference type="NCBIfam" id="TIGR03410">
    <property type="entry name" value="urea_trans_UrtE"/>
    <property type="match status" value="1"/>
</dbReference>
<evidence type="ECO:0000313" key="7">
    <source>
        <dbReference type="EMBL" id="QEM81597.1"/>
    </source>
</evidence>
<dbReference type="AlphaFoldDB" id="A0A5C1NHC8"/>
<organism evidence="7 8">
    <name type="scientific">Halomonas binhaiensis</name>
    <dbReference type="NCBI Taxonomy" id="2562282"/>
    <lineage>
        <taxon>Bacteria</taxon>
        <taxon>Pseudomonadati</taxon>
        <taxon>Pseudomonadota</taxon>
        <taxon>Gammaproteobacteria</taxon>
        <taxon>Oceanospirillales</taxon>
        <taxon>Halomonadaceae</taxon>
        <taxon>Halomonas</taxon>
    </lineage>
</organism>
<gene>
    <name evidence="7" type="primary">urtE</name>
    <name evidence="7" type="ORF">E4T21_08600</name>
</gene>
<keyword evidence="5" id="KW-0029">Amino-acid transport</keyword>
<keyword evidence="8" id="KW-1185">Reference proteome</keyword>
<accession>A0A5C1NHC8</accession>
<dbReference type="InterPro" id="IPR052156">
    <property type="entry name" value="BCAA_Transport_ATP-bd_LivF"/>
</dbReference>
<dbReference type="GO" id="GO:0016887">
    <property type="term" value="F:ATP hydrolysis activity"/>
    <property type="evidence" value="ECO:0007669"/>
    <property type="project" value="InterPro"/>
</dbReference>
<sequence length="230" mass="25517">MLSIQGLDQYYGESHTLWDLDLDVPRGACTCVLGRNGVGKTTLMKAIMGEVPIRGGQMHYAGEMDLGRQRMEARSRLGIGYVPQGRQIFPLLSVEENLRTGLAASGLKTIPERIYELFPVLKEMRQRRGGDLSGGQQQQLAIGRALVLEPRLLILDEPGEGIQPNIVAQIGEVIRQLIADDGLTVLLVEQKLPFARKYADYFTILDRGRRVASGDIDALDEAIIKRYLTV</sequence>
<dbReference type="PROSITE" id="PS50893">
    <property type="entry name" value="ABC_TRANSPORTER_2"/>
    <property type="match status" value="1"/>
</dbReference>
<keyword evidence="4 7" id="KW-0067">ATP-binding</keyword>
<dbReference type="RefSeq" id="WP_149284608.1">
    <property type="nucleotide sequence ID" value="NZ_CP038437.2"/>
</dbReference>
<dbReference type="PANTHER" id="PTHR43820">
    <property type="entry name" value="HIGH-AFFINITY BRANCHED-CHAIN AMINO ACID TRANSPORT ATP-BINDING PROTEIN LIVF"/>
    <property type="match status" value="1"/>
</dbReference>
<dbReference type="CDD" id="cd03224">
    <property type="entry name" value="ABC_TM1139_LivF_branched"/>
    <property type="match status" value="1"/>
</dbReference>
<dbReference type="KEGG" id="hbh:E4T21_08600"/>
<evidence type="ECO:0000256" key="4">
    <source>
        <dbReference type="ARBA" id="ARBA00022840"/>
    </source>
</evidence>
<dbReference type="SMART" id="SM00382">
    <property type="entry name" value="AAA"/>
    <property type="match status" value="1"/>
</dbReference>
<name>A0A5C1NHC8_9GAMM</name>
<dbReference type="InterPro" id="IPR003439">
    <property type="entry name" value="ABC_transporter-like_ATP-bd"/>
</dbReference>
<dbReference type="InterPro" id="IPR027417">
    <property type="entry name" value="P-loop_NTPase"/>
</dbReference>
<protein>
    <submittedName>
        <fullName evidence="7">Urea ABC transporter ATP-binding subunit UrtE</fullName>
    </submittedName>
</protein>
<evidence type="ECO:0000256" key="2">
    <source>
        <dbReference type="ARBA" id="ARBA00022448"/>
    </source>
</evidence>
<dbReference type="Proteomes" id="UP000324285">
    <property type="component" value="Chromosome"/>
</dbReference>
<dbReference type="Gene3D" id="3.40.50.300">
    <property type="entry name" value="P-loop containing nucleotide triphosphate hydrolases"/>
    <property type="match status" value="1"/>
</dbReference>
<dbReference type="OrthoDB" id="9776369at2"/>
<dbReference type="Pfam" id="PF00005">
    <property type="entry name" value="ABC_tran"/>
    <property type="match status" value="1"/>
</dbReference>
<evidence type="ECO:0000313" key="8">
    <source>
        <dbReference type="Proteomes" id="UP000324285"/>
    </source>
</evidence>
<feature type="domain" description="ABC transporter" evidence="6">
    <location>
        <begin position="2"/>
        <end position="230"/>
    </location>
</feature>
<dbReference type="InterPro" id="IPR017780">
    <property type="entry name" value="ABC_transptr_urea_ATP-bd_UrtE"/>
</dbReference>
<evidence type="ECO:0000259" key="6">
    <source>
        <dbReference type="PROSITE" id="PS50893"/>
    </source>
</evidence>
<keyword evidence="2" id="KW-0813">Transport</keyword>
<evidence type="ECO:0000256" key="5">
    <source>
        <dbReference type="ARBA" id="ARBA00022970"/>
    </source>
</evidence>